<protein>
    <submittedName>
        <fullName evidence="1">Uncharacterized protein</fullName>
    </submittedName>
</protein>
<organism evidence="1 2">
    <name type="scientific">Bacillus selenitireducens (strain ATCC 700615 / DSM 15326 / MLS10)</name>
    <dbReference type="NCBI Taxonomy" id="439292"/>
    <lineage>
        <taxon>Bacteria</taxon>
        <taxon>Bacillati</taxon>
        <taxon>Bacillota</taxon>
        <taxon>Bacilli</taxon>
        <taxon>Bacillales</taxon>
        <taxon>Bacillaceae</taxon>
        <taxon>Salisediminibacterium</taxon>
    </lineage>
</organism>
<dbReference type="eggNOG" id="ENOG502Z9HY">
    <property type="taxonomic scope" value="Bacteria"/>
</dbReference>
<dbReference type="Proteomes" id="UP000000271">
    <property type="component" value="Chromosome"/>
</dbReference>
<sequence length="364" mass="41666">MDNVIAGVSDVVLPFDWTYTALRKLALINFEKDPDAYYVALEPQWLAQSHGETGHRIVAYRTDGFVDVYDDPKVDACDEASFAVTGKGLCERVVTEIRDMSMTQTETGLALSFAFMDKYGRQVKAKVTERTKRSTTGIDLLAPVGSSSEHPRYLPVFFLYGFDFVRKRGTDVEIRIGEKDMRLDPFPAPVPKDAQWRYYMRYSNDCQIIELLKAKAGDLRFRRPTHDGTVTEEKTLYRFNENRELLSVEAVHEPHSFRMSFPEGFPDVLNLDDQTLYEGIFRIDAEQGLGTIGGRFTVKRTGSRVDITLIPDGWQPVTDSIFTKMMFQKSSLFCSWPSTYQYSQKIDLEEESFDSSWERIGNSD</sequence>
<dbReference type="HOGENOM" id="CLU_743338_0_0_9"/>
<dbReference type="STRING" id="439292.Bsel_2592"/>
<dbReference type="RefSeq" id="WP_013173513.1">
    <property type="nucleotide sequence ID" value="NC_014219.1"/>
</dbReference>
<accession>D6XXP9</accession>
<evidence type="ECO:0000313" key="2">
    <source>
        <dbReference type="Proteomes" id="UP000000271"/>
    </source>
</evidence>
<dbReference type="OrthoDB" id="4823114at2"/>
<dbReference type="AlphaFoldDB" id="D6XXP9"/>
<dbReference type="KEGG" id="bse:Bsel_2592"/>
<name>D6XXP9_BACIE</name>
<keyword evidence="2" id="KW-1185">Reference proteome</keyword>
<evidence type="ECO:0000313" key="1">
    <source>
        <dbReference type="EMBL" id="ADI00092.1"/>
    </source>
</evidence>
<proteinExistence type="predicted"/>
<dbReference type="EMBL" id="CP001791">
    <property type="protein sequence ID" value="ADI00092.1"/>
    <property type="molecule type" value="Genomic_DNA"/>
</dbReference>
<reference evidence="1" key="1">
    <citation type="submission" date="2009-10" db="EMBL/GenBank/DDBJ databases">
        <title>Complete sequence of Bacillus selenitireducens MLS10.</title>
        <authorList>
            <consortium name="US DOE Joint Genome Institute"/>
            <person name="Lucas S."/>
            <person name="Copeland A."/>
            <person name="Lapidus A."/>
            <person name="Glavina del Rio T."/>
            <person name="Dalin E."/>
            <person name="Tice H."/>
            <person name="Bruce D."/>
            <person name="Goodwin L."/>
            <person name="Pitluck S."/>
            <person name="Sims D."/>
            <person name="Brettin T."/>
            <person name="Detter J.C."/>
            <person name="Han C."/>
            <person name="Larimer F."/>
            <person name="Land M."/>
            <person name="Hauser L."/>
            <person name="Kyrpides N."/>
            <person name="Ovchinnikova G."/>
            <person name="Stolz J."/>
        </authorList>
    </citation>
    <scope>NUCLEOTIDE SEQUENCE [LARGE SCALE GENOMIC DNA]</scope>
    <source>
        <strain evidence="1">MLS10</strain>
    </source>
</reference>
<gene>
    <name evidence="1" type="ordered locus">Bsel_2592</name>
</gene>